<protein>
    <submittedName>
        <fullName evidence="2">Uncharacterized protein</fullName>
    </submittedName>
</protein>
<dbReference type="Proteomes" id="UP001271007">
    <property type="component" value="Unassembled WGS sequence"/>
</dbReference>
<comment type="caution">
    <text evidence="2">The sequence shown here is derived from an EMBL/GenBank/DDBJ whole genome shotgun (WGS) entry which is preliminary data.</text>
</comment>
<feature type="compositionally biased region" description="Polar residues" evidence="1">
    <location>
        <begin position="345"/>
        <end position="354"/>
    </location>
</feature>
<organism evidence="2 3">
    <name type="scientific">Extremus antarcticus</name>
    <dbReference type="NCBI Taxonomy" id="702011"/>
    <lineage>
        <taxon>Eukaryota</taxon>
        <taxon>Fungi</taxon>
        <taxon>Dikarya</taxon>
        <taxon>Ascomycota</taxon>
        <taxon>Pezizomycotina</taxon>
        <taxon>Dothideomycetes</taxon>
        <taxon>Dothideomycetidae</taxon>
        <taxon>Mycosphaerellales</taxon>
        <taxon>Extremaceae</taxon>
        <taxon>Extremus</taxon>
    </lineage>
</organism>
<feature type="compositionally biased region" description="Basic and acidic residues" evidence="1">
    <location>
        <begin position="431"/>
        <end position="453"/>
    </location>
</feature>
<feature type="region of interest" description="Disordered" evidence="1">
    <location>
        <begin position="282"/>
        <end position="304"/>
    </location>
</feature>
<feature type="compositionally biased region" description="Gly residues" evidence="1">
    <location>
        <begin position="12"/>
        <end position="22"/>
    </location>
</feature>
<evidence type="ECO:0000256" key="1">
    <source>
        <dbReference type="SAM" id="MobiDB-lite"/>
    </source>
</evidence>
<sequence>MALPLGALGSDPAGGRGGLTGAAGGLTGAVGGGGGTTDSLGGVTGLADGLVGGGDPLGSVSSLAGGLTGSGAGLNLVGLVGVGSDDPALVDVGPAEKKQVKAEKAAIAAKNQQKREAAMQQLRNEVKKQGSPPTPEQRKLEQQLLEPEDNDRREMQKLEGMLGPTDPELYRAAMEADSSGSRQQAETVSPGLVYAYLVDSRTHTPTHMLTFANATTAEQWYRQASTATTMEKASPQMYLYDGAPPRPSGKMACIPIQTVQPVILLQRADGYPICCKPGSGTGTSPISAPVSRPAPPPPPSRKKLTFEDVADSYVERAKAKGDPRSESVIHDEAMADLRESCRASEAQSGTQQLPMSGGLANGTTSSAPHGAISNPLVAGGLGGPLGGLTEGPIGGSTEGPLGGLTGGLLPGSQGLNVAGISAIGSDEKAALDLAPGEKKEQKARKANELRKQQDGPITPEQQQKMKVFEERDAATRQVAEKLAKDMEKEEQGQNGAGPIPGVPALPTNGVPGTDTLGSLTGAGGPTSALGGATGALPMKGLGL</sequence>
<dbReference type="AlphaFoldDB" id="A0AAJ0DNQ1"/>
<name>A0AAJ0DNQ1_9PEZI</name>
<dbReference type="EMBL" id="JAWDJX010000014">
    <property type="protein sequence ID" value="KAK3053956.1"/>
    <property type="molecule type" value="Genomic_DNA"/>
</dbReference>
<reference evidence="2" key="1">
    <citation type="submission" date="2023-04" db="EMBL/GenBank/DDBJ databases">
        <title>Black Yeasts Isolated from many extreme environments.</title>
        <authorList>
            <person name="Coleine C."/>
            <person name="Stajich J.E."/>
            <person name="Selbmann L."/>
        </authorList>
    </citation>
    <scope>NUCLEOTIDE SEQUENCE</scope>
    <source>
        <strain evidence="2">CCFEE 5312</strain>
    </source>
</reference>
<feature type="region of interest" description="Disordered" evidence="1">
    <location>
        <begin position="483"/>
        <end position="543"/>
    </location>
</feature>
<keyword evidence="3" id="KW-1185">Reference proteome</keyword>
<feature type="region of interest" description="Disordered" evidence="1">
    <location>
        <begin position="342"/>
        <end position="367"/>
    </location>
</feature>
<evidence type="ECO:0000313" key="2">
    <source>
        <dbReference type="EMBL" id="KAK3053956.1"/>
    </source>
</evidence>
<proteinExistence type="predicted"/>
<evidence type="ECO:0000313" key="3">
    <source>
        <dbReference type="Proteomes" id="UP001271007"/>
    </source>
</evidence>
<feature type="region of interest" description="Disordered" evidence="1">
    <location>
        <begin position="125"/>
        <end position="151"/>
    </location>
</feature>
<feature type="region of interest" description="Disordered" evidence="1">
    <location>
        <begin position="431"/>
        <end position="462"/>
    </location>
</feature>
<accession>A0AAJ0DNQ1</accession>
<gene>
    <name evidence="2" type="ORF">LTR09_005236</name>
</gene>
<feature type="region of interest" description="Disordered" evidence="1">
    <location>
        <begin position="1"/>
        <end position="22"/>
    </location>
</feature>